<dbReference type="WBParaSite" id="Hba_07471">
    <property type="protein sequence ID" value="Hba_07471"/>
    <property type="gene ID" value="Hba_07471"/>
</dbReference>
<evidence type="ECO:0000256" key="1">
    <source>
        <dbReference type="SAM" id="MobiDB-lite"/>
    </source>
</evidence>
<sequence>MQNASWILDGTDPALHIPDSFFELQNPFESRSLQIDGIDQNYLPDREEASKFSPPASQKGDGRRAKRQTSRLIGALRQKPRLSMRLSFRNRHTKTVLLRGNFLTCQVKHFAMSNHGYPPSHTDSYCFGWKLLAQLAIGRLRQYESTETEQFLGPTKSDAAGNDPLPSKANYTVYRSARTSLWKDVDNLI</sequence>
<name>A0A1I7WQP1_HETBA</name>
<proteinExistence type="predicted"/>
<evidence type="ECO:0000313" key="3">
    <source>
        <dbReference type="WBParaSite" id="Hba_07471"/>
    </source>
</evidence>
<dbReference type="Proteomes" id="UP000095283">
    <property type="component" value="Unplaced"/>
</dbReference>
<reference evidence="3" key="1">
    <citation type="submission" date="2016-11" db="UniProtKB">
        <authorList>
            <consortium name="WormBaseParasite"/>
        </authorList>
    </citation>
    <scope>IDENTIFICATION</scope>
</reference>
<feature type="region of interest" description="Disordered" evidence="1">
    <location>
        <begin position="46"/>
        <end position="69"/>
    </location>
</feature>
<protein>
    <submittedName>
        <fullName evidence="3">Pkinase_fungal domain-containing protein</fullName>
    </submittedName>
</protein>
<dbReference type="AlphaFoldDB" id="A0A1I7WQP1"/>
<evidence type="ECO:0000313" key="2">
    <source>
        <dbReference type="Proteomes" id="UP000095283"/>
    </source>
</evidence>
<accession>A0A1I7WQP1</accession>
<organism evidence="2 3">
    <name type="scientific">Heterorhabditis bacteriophora</name>
    <name type="common">Entomopathogenic nematode worm</name>
    <dbReference type="NCBI Taxonomy" id="37862"/>
    <lineage>
        <taxon>Eukaryota</taxon>
        <taxon>Metazoa</taxon>
        <taxon>Ecdysozoa</taxon>
        <taxon>Nematoda</taxon>
        <taxon>Chromadorea</taxon>
        <taxon>Rhabditida</taxon>
        <taxon>Rhabditina</taxon>
        <taxon>Rhabditomorpha</taxon>
        <taxon>Strongyloidea</taxon>
        <taxon>Heterorhabditidae</taxon>
        <taxon>Heterorhabditis</taxon>
    </lineage>
</organism>
<keyword evidence="2" id="KW-1185">Reference proteome</keyword>